<evidence type="ECO:0000256" key="6">
    <source>
        <dbReference type="ARBA" id="ARBA00022842"/>
    </source>
</evidence>
<dbReference type="InterPro" id="IPR022630">
    <property type="entry name" value="S-AdoMet_synt_C"/>
</dbReference>
<dbReference type="Gene3D" id="3.30.300.10">
    <property type="match status" value="1"/>
</dbReference>
<dbReference type="EMBL" id="CAKZ01000168">
    <property type="protein sequence ID" value="CCJ82833.1"/>
    <property type="molecule type" value="Genomic_DNA"/>
</dbReference>
<protein>
    <submittedName>
        <fullName evidence="9">S-adenosylmethionine synthetase</fullName>
        <ecNumber evidence="9">2.5.1.6</ecNumber>
    </submittedName>
</protein>
<dbReference type="SUPFAM" id="SSF55973">
    <property type="entry name" value="S-adenosylmethionine synthetase"/>
    <property type="match status" value="1"/>
</dbReference>
<evidence type="ECO:0000313" key="10">
    <source>
        <dbReference type="Proteomes" id="UP000009342"/>
    </source>
</evidence>
<keyword evidence="1" id="KW-0554">One-carbon metabolism</keyword>
<gene>
    <name evidence="9" type="ORF">BN134_3601</name>
</gene>
<keyword evidence="7" id="KW-0630">Potassium</keyword>
<sequence length="114" mass="12808">MDRSAAYAARYVAKNIVAAGLADRCEIQVSYAIGVAEPTSIMVETFGTEKIATEQLTLLVREFFDLRPYGLIQMLDLLHPIYKETAAYGHFGREHFPWEKTDKAQLLRDAAGLK</sequence>
<dbReference type="InterPro" id="IPR022636">
    <property type="entry name" value="S-AdoMet_synthetase_sfam"/>
</dbReference>
<keyword evidence="3" id="KW-0479">Metal-binding</keyword>
<dbReference type="EC" id="2.5.1.6" evidence="9"/>
<evidence type="ECO:0000256" key="5">
    <source>
        <dbReference type="ARBA" id="ARBA00022840"/>
    </source>
</evidence>
<dbReference type="Pfam" id="PF02773">
    <property type="entry name" value="S-AdoMet_synt_C"/>
    <property type="match status" value="1"/>
</dbReference>
<keyword evidence="2 9" id="KW-0808">Transferase</keyword>
<reference evidence="10" key="1">
    <citation type="journal article" date="2012" name="PLoS ONE">
        <title>Comparative analysis of genome sequences covering the seven cronobacter species.</title>
        <authorList>
            <person name="Joseph S."/>
            <person name="Desai P."/>
            <person name="Ji Y."/>
            <person name="Cummings C.A."/>
            <person name="Shih R."/>
            <person name="Degoricija L."/>
            <person name="Rico A."/>
            <person name="Brzoska P."/>
            <person name="Hamby S.E."/>
            <person name="Masood N."/>
            <person name="Hariri S."/>
            <person name="Sonbol H."/>
            <person name="Chuzhanova N."/>
            <person name="McClelland M."/>
            <person name="Furtado M.R."/>
            <person name="Forsythe S.J."/>
        </authorList>
    </citation>
    <scope>NUCLEOTIDE SEQUENCE [LARGE SCALE GENOMIC DNA]</scope>
    <source>
        <strain evidence="10">1210</strain>
    </source>
</reference>
<dbReference type="PANTHER" id="PTHR11964">
    <property type="entry name" value="S-ADENOSYLMETHIONINE SYNTHETASE"/>
    <property type="match status" value="1"/>
</dbReference>
<evidence type="ECO:0000259" key="8">
    <source>
        <dbReference type="Pfam" id="PF02773"/>
    </source>
</evidence>
<keyword evidence="5" id="KW-0067">ATP-binding</keyword>
<evidence type="ECO:0000256" key="2">
    <source>
        <dbReference type="ARBA" id="ARBA00022679"/>
    </source>
</evidence>
<accession>A0ABP1WEK3</accession>
<dbReference type="GO" id="GO:0004478">
    <property type="term" value="F:methionine adenosyltransferase activity"/>
    <property type="evidence" value="ECO:0007669"/>
    <property type="project" value="UniProtKB-EC"/>
</dbReference>
<evidence type="ECO:0000256" key="7">
    <source>
        <dbReference type="ARBA" id="ARBA00022958"/>
    </source>
</evidence>
<comment type="caution">
    <text evidence="9">The sequence shown here is derived from an EMBL/GenBank/DDBJ whole genome shotgun (WGS) entry which is preliminary data.</text>
</comment>
<dbReference type="InterPro" id="IPR002133">
    <property type="entry name" value="S-AdoMet_synthetase"/>
</dbReference>
<name>A0ABP1WEK3_9ENTR</name>
<organism evidence="9 10">
    <name type="scientific">Cronobacter dublinensis 1210</name>
    <dbReference type="NCBI Taxonomy" id="1208656"/>
    <lineage>
        <taxon>Bacteria</taxon>
        <taxon>Pseudomonadati</taxon>
        <taxon>Pseudomonadota</taxon>
        <taxon>Gammaproteobacteria</taxon>
        <taxon>Enterobacterales</taxon>
        <taxon>Enterobacteriaceae</taxon>
        <taxon>Cronobacter</taxon>
    </lineage>
</organism>
<evidence type="ECO:0000256" key="1">
    <source>
        <dbReference type="ARBA" id="ARBA00022563"/>
    </source>
</evidence>
<keyword evidence="6" id="KW-0460">Magnesium</keyword>
<evidence type="ECO:0000256" key="4">
    <source>
        <dbReference type="ARBA" id="ARBA00022741"/>
    </source>
</evidence>
<keyword evidence="4" id="KW-0547">Nucleotide-binding</keyword>
<feature type="domain" description="S-adenosylmethionine synthetase C-terminal" evidence="8">
    <location>
        <begin position="1"/>
        <end position="100"/>
    </location>
</feature>
<keyword evidence="10" id="KW-1185">Reference proteome</keyword>
<dbReference type="Proteomes" id="UP000009342">
    <property type="component" value="Unassembled WGS sequence"/>
</dbReference>
<evidence type="ECO:0000313" key="9">
    <source>
        <dbReference type="EMBL" id="CCJ82833.1"/>
    </source>
</evidence>
<evidence type="ECO:0000256" key="3">
    <source>
        <dbReference type="ARBA" id="ARBA00022723"/>
    </source>
</evidence>
<proteinExistence type="predicted"/>